<dbReference type="EMBL" id="KN823271">
    <property type="protein sequence ID" value="KIO18663.1"/>
    <property type="molecule type" value="Genomic_DNA"/>
</dbReference>
<sequence>MPRKSTLRIISIVQARVDAFLKEIFDLCESYEDSTAKGLSDTIATEIAIYDTLETVIRRRRNERTLFSRLATDIVHSIFGIALDVDRIHDPDLPSNVLKDYGDQLERMRRVSSAWNNFLLSSPRYWQVIDITRPAKAITSVIERSRSAPLCVYSFVGTSRKSSIRLVPAARVQTLRSDDAVAYHLYRQFLQNPMPALQALEIRALPWMGDDPSEPLGNLPSIRHLKAQWWQPPADAAWLTGLKELVLWRTSEPNMELLQVLSACANLEQLSILSTDEFVVGELPDAISPIALPRLRSIYLTFKSNASVAKLIRRLIAPQCFRRTLYVEQVLNFGLHIADYGRFISLEEGCSDQYPNSAYALIRGSYPGLKYKTESRQVVLDKVPSVEDVPAFYDLVQEFQSVLKRPSLTVIINYPSEATWLLLKSLGDQNIHTIVARLTNNSSDTGDFLKAIKAHPADLPGLDGPVTNATTDWSFKSLRVIEIHNTYVDLDDFTGLVEEYLHKNCKPLLEEIILVNCTLEGLESNHAVERLEKIGIALRLVFAGEAEESLSGYSGTS</sequence>
<reference evidence="2" key="2">
    <citation type="submission" date="2015-01" db="EMBL/GenBank/DDBJ databases">
        <title>Evolutionary Origins and Diversification of the Mycorrhizal Mutualists.</title>
        <authorList>
            <consortium name="DOE Joint Genome Institute"/>
            <consortium name="Mycorrhizal Genomics Consortium"/>
            <person name="Kohler A."/>
            <person name="Kuo A."/>
            <person name="Nagy L.G."/>
            <person name="Floudas D."/>
            <person name="Copeland A."/>
            <person name="Barry K.W."/>
            <person name="Cichocki N."/>
            <person name="Veneault-Fourrey C."/>
            <person name="LaButti K."/>
            <person name="Lindquist E.A."/>
            <person name="Lipzen A."/>
            <person name="Lundell T."/>
            <person name="Morin E."/>
            <person name="Murat C."/>
            <person name="Riley R."/>
            <person name="Ohm R."/>
            <person name="Sun H."/>
            <person name="Tunlid A."/>
            <person name="Henrissat B."/>
            <person name="Grigoriev I.V."/>
            <person name="Hibbett D.S."/>
            <person name="Martin F."/>
        </authorList>
    </citation>
    <scope>NUCLEOTIDE SEQUENCE [LARGE SCALE GENOMIC DNA]</scope>
    <source>
        <strain evidence="2">MUT 4182</strain>
    </source>
</reference>
<dbReference type="OrthoDB" id="3172239at2759"/>
<protein>
    <recommendedName>
        <fullName evidence="3">F-box domain-containing protein</fullName>
    </recommendedName>
</protein>
<organism evidence="1 2">
    <name type="scientific">Tulasnella calospora MUT 4182</name>
    <dbReference type="NCBI Taxonomy" id="1051891"/>
    <lineage>
        <taxon>Eukaryota</taxon>
        <taxon>Fungi</taxon>
        <taxon>Dikarya</taxon>
        <taxon>Basidiomycota</taxon>
        <taxon>Agaricomycotina</taxon>
        <taxon>Agaricomycetes</taxon>
        <taxon>Cantharellales</taxon>
        <taxon>Tulasnellaceae</taxon>
        <taxon>Tulasnella</taxon>
    </lineage>
</organism>
<dbReference type="InterPro" id="IPR032675">
    <property type="entry name" value="LRR_dom_sf"/>
</dbReference>
<gene>
    <name evidence="1" type="ORF">M407DRAFT_31701</name>
</gene>
<accession>A0A0C3KB49</accession>
<dbReference type="Proteomes" id="UP000054248">
    <property type="component" value="Unassembled WGS sequence"/>
</dbReference>
<evidence type="ECO:0000313" key="2">
    <source>
        <dbReference type="Proteomes" id="UP000054248"/>
    </source>
</evidence>
<evidence type="ECO:0008006" key="3">
    <source>
        <dbReference type="Google" id="ProtNLM"/>
    </source>
</evidence>
<proteinExistence type="predicted"/>
<name>A0A0C3KB49_9AGAM</name>
<dbReference type="AlphaFoldDB" id="A0A0C3KB49"/>
<evidence type="ECO:0000313" key="1">
    <source>
        <dbReference type="EMBL" id="KIO18663.1"/>
    </source>
</evidence>
<dbReference type="SUPFAM" id="SSF52047">
    <property type="entry name" value="RNI-like"/>
    <property type="match status" value="1"/>
</dbReference>
<dbReference type="Gene3D" id="3.80.10.10">
    <property type="entry name" value="Ribonuclease Inhibitor"/>
    <property type="match status" value="1"/>
</dbReference>
<reference evidence="1 2" key="1">
    <citation type="submission" date="2014-04" db="EMBL/GenBank/DDBJ databases">
        <authorList>
            <consortium name="DOE Joint Genome Institute"/>
            <person name="Kuo A."/>
            <person name="Girlanda M."/>
            <person name="Perotto S."/>
            <person name="Kohler A."/>
            <person name="Nagy L.G."/>
            <person name="Floudas D."/>
            <person name="Copeland A."/>
            <person name="Barry K.W."/>
            <person name="Cichocki N."/>
            <person name="Veneault-Fourrey C."/>
            <person name="LaButti K."/>
            <person name="Lindquist E.A."/>
            <person name="Lipzen A."/>
            <person name="Lundell T."/>
            <person name="Morin E."/>
            <person name="Murat C."/>
            <person name="Sun H."/>
            <person name="Tunlid A."/>
            <person name="Henrissat B."/>
            <person name="Grigoriev I.V."/>
            <person name="Hibbett D.S."/>
            <person name="Martin F."/>
            <person name="Nordberg H.P."/>
            <person name="Cantor M.N."/>
            <person name="Hua S.X."/>
        </authorList>
    </citation>
    <scope>NUCLEOTIDE SEQUENCE [LARGE SCALE GENOMIC DNA]</scope>
    <source>
        <strain evidence="1 2">MUT 4182</strain>
    </source>
</reference>
<keyword evidence="2" id="KW-1185">Reference proteome</keyword>
<dbReference type="HOGENOM" id="CLU_045027_0_0_1"/>